<reference evidence="2 3" key="1">
    <citation type="journal article" date="2024" name="G3 (Bethesda)">
        <title>Genome assembly of Hibiscus sabdariffa L. provides insights into metabolisms of medicinal natural products.</title>
        <authorList>
            <person name="Kim T."/>
        </authorList>
    </citation>
    <scope>NUCLEOTIDE SEQUENCE [LARGE SCALE GENOMIC DNA]</scope>
    <source>
        <strain evidence="2">TK-2024</strain>
        <tissue evidence="2">Old leaves</tissue>
    </source>
</reference>
<name>A0ABR2TLC4_9ROSI</name>
<sequence>MTVPQRLRVFLWVVSRRKLMMNLERCNRHISSSSLCPLCSGADESILHVLRDCRASSEVWEMLLPSSLSLRFVRQDLLDWIEDNLRSGLLHTEWDIPWPVIFVSTIWQLWKNRNNFVFNVVLHSKEAVVHRAITWACYYSGCCPPRSGVATLLCEPPTWRQLDPGWTCLNVDGAVSMGSNAGAEVVNMLHALDADRSTFSLVRAIAKLRQKCWMTDIIWVPRDGNRAANMLAKLTDASALDMLWFLTPPRCLIPLLQHDAPDASFT</sequence>
<organism evidence="2 3">
    <name type="scientific">Hibiscus sabdariffa</name>
    <name type="common">roselle</name>
    <dbReference type="NCBI Taxonomy" id="183260"/>
    <lineage>
        <taxon>Eukaryota</taxon>
        <taxon>Viridiplantae</taxon>
        <taxon>Streptophyta</taxon>
        <taxon>Embryophyta</taxon>
        <taxon>Tracheophyta</taxon>
        <taxon>Spermatophyta</taxon>
        <taxon>Magnoliopsida</taxon>
        <taxon>eudicotyledons</taxon>
        <taxon>Gunneridae</taxon>
        <taxon>Pentapetalae</taxon>
        <taxon>rosids</taxon>
        <taxon>malvids</taxon>
        <taxon>Malvales</taxon>
        <taxon>Malvaceae</taxon>
        <taxon>Malvoideae</taxon>
        <taxon>Hibiscus</taxon>
    </lineage>
</organism>
<keyword evidence="3" id="KW-1185">Reference proteome</keyword>
<dbReference type="InterPro" id="IPR026960">
    <property type="entry name" value="RVT-Znf"/>
</dbReference>
<protein>
    <recommendedName>
        <fullName evidence="1">Reverse transcriptase zinc-binding domain-containing protein</fullName>
    </recommendedName>
</protein>
<dbReference type="Pfam" id="PF13966">
    <property type="entry name" value="zf-RVT"/>
    <property type="match status" value="1"/>
</dbReference>
<accession>A0ABR2TLC4</accession>
<evidence type="ECO:0000313" key="3">
    <source>
        <dbReference type="Proteomes" id="UP001396334"/>
    </source>
</evidence>
<dbReference type="Proteomes" id="UP001396334">
    <property type="component" value="Unassembled WGS sequence"/>
</dbReference>
<evidence type="ECO:0000259" key="1">
    <source>
        <dbReference type="Pfam" id="PF13966"/>
    </source>
</evidence>
<feature type="domain" description="Reverse transcriptase zinc-binding" evidence="1">
    <location>
        <begin position="3"/>
        <end position="60"/>
    </location>
</feature>
<comment type="caution">
    <text evidence="2">The sequence shown here is derived from an EMBL/GenBank/DDBJ whole genome shotgun (WGS) entry which is preliminary data.</text>
</comment>
<proteinExistence type="predicted"/>
<dbReference type="EMBL" id="JBBPBN010000005">
    <property type="protein sequence ID" value="KAK9038245.1"/>
    <property type="molecule type" value="Genomic_DNA"/>
</dbReference>
<evidence type="ECO:0000313" key="2">
    <source>
        <dbReference type="EMBL" id="KAK9038245.1"/>
    </source>
</evidence>
<gene>
    <name evidence="2" type="ORF">V6N11_023126</name>
</gene>